<dbReference type="EMBL" id="CT868085">
    <property type="protein sequence ID" value="CAK70637.1"/>
    <property type="molecule type" value="Genomic_DNA"/>
</dbReference>
<evidence type="ECO:0000313" key="2">
    <source>
        <dbReference type="Proteomes" id="UP000000600"/>
    </source>
</evidence>
<dbReference type="InParanoid" id="A0CIM0"/>
<protein>
    <submittedName>
        <fullName evidence="1">Uncharacterized protein</fullName>
    </submittedName>
</protein>
<dbReference type="Proteomes" id="UP000000600">
    <property type="component" value="Unassembled WGS sequence"/>
</dbReference>
<proteinExistence type="predicted"/>
<reference evidence="1 2" key="1">
    <citation type="journal article" date="2006" name="Nature">
        <title>Global trends of whole-genome duplications revealed by the ciliate Paramecium tetraurelia.</title>
        <authorList>
            <consortium name="Genoscope"/>
            <person name="Aury J.-M."/>
            <person name="Jaillon O."/>
            <person name="Duret L."/>
            <person name="Noel B."/>
            <person name="Jubin C."/>
            <person name="Porcel B.M."/>
            <person name="Segurens B."/>
            <person name="Daubin V."/>
            <person name="Anthouard V."/>
            <person name="Aiach N."/>
            <person name="Arnaiz O."/>
            <person name="Billaut A."/>
            <person name="Beisson J."/>
            <person name="Blanc I."/>
            <person name="Bouhouche K."/>
            <person name="Camara F."/>
            <person name="Duharcourt S."/>
            <person name="Guigo R."/>
            <person name="Gogendeau D."/>
            <person name="Katinka M."/>
            <person name="Keller A.-M."/>
            <person name="Kissmehl R."/>
            <person name="Klotz C."/>
            <person name="Koll F."/>
            <person name="Le Moue A."/>
            <person name="Lepere C."/>
            <person name="Malinsky S."/>
            <person name="Nowacki M."/>
            <person name="Nowak J.K."/>
            <person name="Plattner H."/>
            <person name="Poulain J."/>
            <person name="Ruiz F."/>
            <person name="Serrano V."/>
            <person name="Zagulski M."/>
            <person name="Dessen P."/>
            <person name="Betermier M."/>
            <person name="Weissenbach J."/>
            <person name="Scarpelli C."/>
            <person name="Schachter V."/>
            <person name="Sperling L."/>
            <person name="Meyer E."/>
            <person name="Cohen J."/>
            <person name="Wincker P."/>
        </authorList>
    </citation>
    <scope>NUCLEOTIDE SEQUENCE [LARGE SCALE GENOMIC DNA]</scope>
    <source>
        <strain evidence="1 2">Stock d4-2</strain>
    </source>
</reference>
<accession>A0CIM0</accession>
<dbReference type="AlphaFoldDB" id="A0CIM0"/>
<keyword evidence="2" id="KW-1185">Reference proteome</keyword>
<gene>
    <name evidence="1" type="ORF">GSPATT00007772001</name>
</gene>
<sequence length="33" mass="3797">MDKDLLGFSLSNESKEEAYQIKLFLNSSPQSNY</sequence>
<organism evidence="1 2">
    <name type="scientific">Paramecium tetraurelia</name>
    <dbReference type="NCBI Taxonomy" id="5888"/>
    <lineage>
        <taxon>Eukaryota</taxon>
        <taxon>Sar</taxon>
        <taxon>Alveolata</taxon>
        <taxon>Ciliophora</taxon>
        <taxon>Intramacronucleata</taxon>
        <taxon>Oligohymenophorea</taxon>
        <taxon>Peniculida</taxon>
        <taxon>Parameciidae</taxon>
        <taxon>Paramecium</taxon>
    </lineage>
</organism>
<name>A0CIM0_PARTE</name>
<dbReference type="HOGENOM" id="CLU_3385820_0_0_1"/>
<dbReference type="GeneID" id="76803706"/>
<evidence type="ECO:0000313" key="1">
    <source>
        <dbReference type="EMBL" id="CAK70637.1"/>
    </source>
</evidence>
<dbReference type="RefSeq" id="XP_052287134.1">
    <property type="nucleotide sequence ID" value="XM_052431155.1"/>
</dbReference>